<evidence type="ECO:0000313" key="1">
    <source>
        <dbReference type="EMBL" id="KAG0586747.1"/>
    </source>
</evidence>
<keyword evidence="2" id="KW-1185">Reference proteome</keyword>
<dbReference type="EMBL" id="CM026422">
    <property type="protein sequence ID" value="KAG0586747.1"/>
    <property type="molecule type" value="Genomic_DNA"/>
</dbReference>
<evidence type="ECO:0000313" key="2">
    <source>
        <dbReference type="Proteomes" id="UP000822688"/>
    </source>
</evidence>
<name>A0A8T0IUD0_CERPU</name>
<reference evidence="1" key="1">
    <citation type="submission" date="2020-06" db="EMBL/GenBank/DDBJ databases">
        <title>WGS assembly of Ceratodon purpureus strain R40.</title>
        <authorList>
            <person name="Carey S.B."/>
            <person name="Jenkins J."/>
            <person name="Shu S."/>
            <person name="Lovell J.T."/>
            <person name="Sreedasyam A."/>
            <person name="Maumus F."/>
            <person name="Tiley G.P."/>
            <person name="Fernandez-Pozo N."/>
            <person name="Barry K."/>
            <person name="Chen C."/>
            <person name="Wang M."/>
            <person name="Lipzen A."/>
            <person name="Daum C."/>
            <person name="Saski C.A."/>
            <person name="Payton A.C."/>
            <person name="Mcbreen J.C."/>
            <person name="Conrad R.E."/>
            <person name="Kollar L.M."/>
            <person name="Olsson S."/>
            <person name="Huttunen S."/>
            <person name="Landis J.B."/>
            <person name="Wickett N.J."/>
            <person name="Johnson M.G."/>
            <person name="Rensing S.A."/>
            <person name="Grimwood J."/>
            <person name="Schmutz J."/>
            <person name="Mcdaniel S.F."/>
        </authorList>
    </citation>
    <scope>NUCLEOTIDE SEQUENCE</scope>
    <source>
        <strain evidence="1">R40</strain>
    </source>
</reference>
<proteinExistence type="predicted"/>
<sequence length="88" mass="9937">MNQAMCAGVQYHSEIVFCSVRGFIVYFAGWGDEGGNWMHVNFETSNNLCHFISCSFFVGCKLAEEYNLCRRANSKVQVQSTVATLLRN</sequence>
<organism evidence="1 2">
    <name type="scientific">Ceratodon purpureus</name>
    <name type="common">Fire moss</name>
    <name type="synonym">Dicranum purpureum</name>
    <dbReference type="NCBI Taxonomy" id="3225"/>
    <lineage>
        <taxon>Eukaryota</taxon>
        <taxon>Viridiplantae</taxon>
        <taxon>Streptophyta</taxon>
        <taxon>Embryophyta</taxon>
        <taxon>Bryophyta</taxon>
        <taxon>Bryophytina</taxon>
        <taxon>Bryopsida</taxon>
        <taxon>Dicranidae</taxon>
        <taxon>Pseudoditrichales</taxon>
        <taxon>Ditrichaceae</taxon>
        <taxon>Ceratodon</taxon>
    </lineage>
</organism>
<dbReference type="Proteomes" id="UP000822688">
    <property type="component" value="Chromosome 2"/>
</dbReference>
<dbReference type="AlphaFoldDB" id="A0A8T0IUD0"/>
<protein>
    <submittedName>
        <fullName evidence="1">Uncharacterized protein</fullName>
    </submittedName>
</protein>
<comment type="caution">
    <text evidence="1">The sequence shown here is derived from an EMBL/GenBank/DDBJ whole genome shotgun (WGS) entry which is preliminary data.</text>
</comment>
<accession>A0A8T0IUD0</accession>
<gene>
    <name evidence="1" type="ORF">KC19_2G113900</name>
</gene>